<dbReference type="InterPro" id="IPR015365">
    <property type="entry name" value="Elong-fact-P_C"/>
</dbReference>
<dbReference type="NCBIfam" id="TIGR00038">
    <property type="entry name" value="efp"/>
    <property type="match status" value="1"/>
</dbReference>
<gene>
    <name evidence="8" type="primary">efp</name>
    <name evidence="13" type="ORF">SAMN02745190_01097</name>
</gene>
<dbReference type="Pfam" id="PF01132">
    <property type="entry name" value="EFP"/>
    <property type="match status" value="1"/>
</dbReference>
<dbReference type="Gene3D" id="2.30.30.30">
    <property type="match status" value="1"/>
</dbReference>
<evidence type="ECO:0000256" key="3">
    <source>
        <dbReference type="ARBA" id="ARBA00009479"/>
    </source>
</evidence>
<dbReference type="InterPro" id="IPR014722">
    <property type="entry name" value="Rib_uL2_dom2"/>
</dbReference>
<evidence type="ECO:0000256" key="6">
    <source>
        <dbReference type="ARBA" id="ARBA00022917"/>
    </source>
</evidence>
<keyword evidence="6 8" id="KW-0648">Protein biosynthesis</keyword>
<dbReference type="FunFam" id="2.40.50.140:FF:000009">
    <property type="entry name" value="Elongation factor P"/>
    <property type="match status" value="1"/>
</dbReference>
<evidence type="ECO:0000256" key="2">
    <source>
        <dbReference type="ARBA" id="ARBA00004815"/>
    </source>
</evidence>
<dbReference type="SMART" id="SM01185">
    <property type="entry name" value="EFP"/>
    <property type="match status" value="1"/>
</dbReference>
<keyword evidence="14" id="KW-1185">Reference proteome</keyword>
<evidence type="ECO:0000313" key="13">
    <source>
        <dbReference type="EMBL" id="SHE76158.1"/>
    </source>
</evidence>
<proteinExistence type="inferred from homology"/>
<feature type="domain" description="Elongation factor P C-terminal" evidence="11">
    <location>
        <begin position="129"/>
        <end position="184"/>
    </location>
</feature>
<dbReference type="OrthoDB" id="9801844at2"/>
<dbReference type="CDD" id="cd04470">
    <property type="entry name" value="S1_EF-P_repeat_1"/>
    <property type="match status" value="1"/>
</dbReference>
<comment type="similarity">
    <text evidence="3 8 10">Belongs to the elongation factor P family.</text>
</comment>
<dbReference type="UniPathway" id="UPA00345"/>
<dbReference type="InterPro" id="IPR008991">
    <property type="entry name" value="Translation_prot_SH3-like_sf"/>
</dbReference>
<dbReference type="NCBIfam" id="NF001810">
    <property type="entry name" value="PRK00529.1"/>
    <property type="match status" value="1"/>
</dbReference>
<dbReference type="STRING" id="1123243.SAMN02745190_01097"/>
<dbReference type="FunFam" id="2.30.30.30:FF:000003">
    <property type="entry name" value="Elongation factor P"/>
    <property type="match status" value="1"/>
</dbReference>
<dbReference type="PANTHER" id="PTHR30053:SF12">
    <property type="entry name" value="ELONGATION FACTOR P (EF-P) FAMILY PROTEIN"/>
    <property type="match status" value="1"/>
</dbReference>
<comment type="subcellular location">
    <subcellularLocation>
        <location evidence="1 8">Cytoplasm</location>
    </subcellularLocation>
</comment>
<evidence type="ECO:0000259" key="12">
    <source>
        <dbReference type="SMART" id="SM01185"/>
    </source>
</evidence>
<evidence type="ECO:0000256" key="8">
    <source>
        <dbReference type="HAMAP-Rule" id="MF_00141"/>
    </source>
</evidence>
<accession>A0A1M4W4J5</accession>
<dbReference type="InterPro" id="IPR013852">
    <property type="entry name" value="Transl_elong_P/YeiP_CS"/>
</dbReference>
<dbReference type="InterPro" id="IPR001059">
    <property type="entry name" value="Transl_elong_P/YeiP_cen"/>
</dbReference>
<evidence type="ECO:0000256" key="5">
    <source>
        <dbReference type="ARBA" id="ARBA00022768"/>
    </source>
</evidence>
<dbReference type="Pfam" id="PF09285">
    <property type="entry name" value="Elong-fact-P_C"/>
    <property type="match status" value="1"/>
</dbReference>
<dbReference type="Pfam" id="PF08207">
    <property type="entry name" value="EFP_N"/>
    <property type="match status" value="1"/>
</dbReference>
<sequence length="185" mass="20768">MISSTDFRTGLTIEIDNSVWQIVEFQHVKPGKGAAFVRTKMKNVETGAVVERTFNPNEKMPPAHLDTRNMQYLYEADGMYTFMDLESYEQIELSKDQLGDALNYLKEEMEVSVQSFKSRIIGVNLPNAVVLQVTECEPSVKGNTATGATKMATVETGYQVKVPLFVNEGDKLRIDTRTGAYIERA</sequence>
<evidence type="ECO:0000313" key="14">
    <source>
        <dbReference type="Proteomes" id="UP000184404"/>
    </source>
</evidence>
<reference evidence="13 14" key="1">
    <citation type="submission" date="2016-11" db="EMBL/GenBank/DDBJ databases">
        <authorList>
            <person name="Jaros S."/>
            <person name="Januszkiewicz K."/>
            <person name="Wedrychowicz H."/>
        </authorList>
    </citation>
    <scope>NUCLEOTIDE SEQUENCE [LARGE SCALE GENOMIC DNA]</scope>
    <source>
        <strain evidence="13 14">DSM 10502</strain>
    </source>
</reference>
<evidence type="ECO:0000256" key="4">
    <source>
        <dbReference type="ARBA" id="ARBA00022490"/>
    </source>
</evidence>
<dbReference type="CDD" id="cd05794">
    <property type="entry name" value="S1_EF-P_repeat_2"/>
    <property type="match status" value="1"/>
</dbReference>
<dbReference type="SUPFAM" id="SSF50249">
    <property type="entry name" value="Nucleic acid-binding proteins"/>
    <property type="match status" value="2"/>
</dbReference>
<comment type="function">
    <text evidence="7 8">Involved in peptide bond synthesis. Stimulates efficient translation and peptide-bond synthesis on native or reconstituted 70S ribosomes in vitro. Probably functions indirectly by altering the affinity of the ribosome for aminoacyl-tRNA, thus increasing their reactivity as acceptors for peptidyl transferase.</text>
</comment>
<evidence type="ECO:0000259" key="11">
    <source>
        <dbReference type="SMART" id="SM00841"/>
    </source>
</evidence>
<evidence type="ECO:0000256" key="1">
    <source>
        <dbReference type="ARBA" id="ARBA00004496"/>
    </source>
</evidence>
<evidence type="ECO:0000256" key="7">
    <source>
        <dbReference type="ARBA" id="ARBA00025469"/>
    </source>
</evidence>
<dbReference type="HAMAP" id="MF_00141">
    <property type="entry name" value="EF_P"/>
    <property type="match status" value="1"/>
</dbReference>
<dbReference type="SUPFAM" id="SSF50104">
    <property type="entry name" value="Translation proteins SH3-like domain"/>
    <property type="match status" value="1"/>
</dbReference>
<organism evidence="13 14">
    <name type="scientific">Schwartzia succinivorans DSM 10502</name>
    <dbReference type="NCBI Taxonomy" id="1123243"/>
    <lineage>
        <taxon>Bacteria</taxon>
        <taxon>Bacillati</taxon>
        <taxon>Bacillota</taxon>
        <taxon>Negativicutes</taxon>
        <taxon>Selenomonadales</taxon>
        <taxon>Selenomonadaceae</taxon>
        <taxon>Schwartzia</taxon>
    </lineage>
</organism>
<keyword evidence="5 8" id="KW-0251">Elongation factor</keyword>
<name>A0A1M4W4J5_9FIRM</name>
<dbReference type="PIRSF" id="PIRSF005901">
    <property type="entry name" value="EF-P"/>
    <property type="match status" value="1"/>
</dbReference>
<dbReference type="GO" id="GO:0043043">
    <property type="term" value="P:peptide biosynthetic process"/>
    <property type="evidence" value="ECO:0007669"/>
    <property type="project" value="InterPro"/>
</dbReference>
<dbReference type="Gene3D" id="2.40.50.140">
    <property type="entry name" value="Nucleic acid-binding proteins"/>
    <property type="match status" value="2"/>
</dbReference>
<dbReference type="GO" id="GO:0003746">
    <property type="term" value="F:translation elongation factor activity"/>
    <property type="evidence" value="ECO:0007669"/>
    <property type="project" value="UniProtKB-UniRule"/>
</dbReference>
<evidence type="ECO:0000256" key="10">
    <source>
        <dbReference type="RuleBase" id="RU004389"/>
    </source>
</evidence>
<dbReference type="GO" id="GO:0005829">
    <property type="term" value="C:cytosol"/>
    <property type="evidence" value="ECO:0007669"/>
    <property type="project" value="UniProtKB-ARBA"/>
</dbReference>
<dbReference type="InterPro" id="IPR011768">
    <property type="entry name" value="Transl_elongation_fac_P"/>
</dbReference>
<dbReference type="InterPro" id="IPR020599">
    <property type="entry name" value="Transl_elong_fac_P/YeiP"/>
</dbReference>
<feature type="domain" description="Translation elongation factor P/YeiP central" evidence="12">
    <location>
        <begin position="67"/>
        <end position="121"/>
    </location>
</feature>
<dbReference type="SMART" id="SM00841">
    <property type="entry name" value="Elong-fact-P_C"/>
    <property type="match status" value="1"/>
</dbReference>
<dbReference type="AlphaFoldDB" id="A0A1M4W4J5"/>
<dbReference type="InterPro" id="IPR013185">
    <property type="entry name" value="Transl_elong_KOW-like"/>
</dbReference>
<dbReference type="RefSeq" id="WP_072935185.1">
    <property type="nucleotide sequence ID" value="NZ_FQUG01000004.1"/>
</dbReference>
<dbReference type="PROSITE" id="PS01275">
    <property type="entry name" value="EFP"/>
    <property type="match status" value="1"/>
</dbReference>
<dbReference type="PANTHER" id="PTHR30053">
    <property type="entry name" value="ELONGATION FACTOR P"/>
    <property type="match status" value="1"/>
</dbReference>
<protein>
    <recommendedName>
        <fullName evidence="8 9">Elongation factor P</fullName>
        <shortName evidence="8">EF-P</shortName>
    </recommendedName>
</protein>
<keyword evidence="4 8" id="KW-0963">Cytoplasm</keyword>
<comment type="pathway">
    <text evidence="2 8">Protein biosynthesis; polypeptide chain elongation.</text>
</comment>
<dbReference type="InterPro" id="IPR012340">
    <property type="entry name" value="NA-bd_OB-fold"/>
</dbReference>
<dbReference type="FunFam" id="2.40.50.140:FF:000004">
    <property type="entry name" value="Elongation factor P"/>
    <property type="match status" value="1"/>
</dbReference>
<evidence type="ECO:0000256" key="9">
    <source>
        <dbReference type="NCBIfam" id="TIGR00038"/>
    </source>
</evidence>
<dbReference type="Proteomes" id="UP000184404">
    <property type="component" value="Unassembled WGS sequence"/>
</dbReference>
<dbReference type="EMBL" id="FQUG01000004">
    <property type="protein sequence ID" value="SHE76158.1"/>
    <property type="molecule type" value="Genomic_DNA"/>
</dbReference>